<keyword evidence="1" id="KW-1133">Transmembrane helix</keyword>
<proteinExistence type="predicted"/>
<reference evidence="2" key="3">
    <citation type="journal article" date="2017" name="Nature">
        <title>Genome sequence of the progenitor of the wheat D genome Aegilops tauschii.</title>
        <authorList>
            <person name="Luo M.C."/>
            <person name="Gu Y.Q."/>
            <person name="Puiu D."/>
            <person name="Wang H."/>
            <person name="Twardziok S.O."/>
            <person name="Deal K.R."/>
            <person name="Huo N."/>
            <person name="Zhu T."/>
            <person name="Wang L."/>
            <person name="Wang Y."/>
            <person name="McGuire P.E."/>
            <person name="Liu S."/>
            <person name="Long H."/>
            <person name="Ramasamy R.K."/>
            <person name="Rodriguez J.C."/>
            <person name="Van S.L."/>
            <person name="Yuan L."/>
            <person name="Wang Z."/>
            <person name="Xia Z."/>
            <person name="Xiao L."/>
            <person name="Anderson O.D."/>
            <person name="Ouyang S."/>
            <person name="Liang Y."/>
            <person name="Zimin A.V."/>
            <person name="Pertea G."/>
            <person name="Qi P."/>
            <person name="Bennetzen J.L."/>
            <person name="Dai X."/>
            <person name="Dawson M.W."/>
            <person name="Muller H.G."/>
            <person name="Kugler K."/>
            <person name="Rivarola-Duarte L."/>
            <person name="Spannagl M."/>
            <person name="Mayer K.F.X."/>
            <person name="Lu F.H."/>
            <person name="Bevan M.W."/>
            <person name="Leroy P."/>
            <person name="Li P."/>
            <person name="You F.M."/>
            <person name="Sun Q."/>
            <person name="Liu Z."/>
            <person name="Lyons E."/>
            <person name="Wicker T."/>
            <person name="Salzberg S.L."/>
            <person name="Devos K.M."/>
            <person name="Dvorak J."/>
        </authorList>
    </citation>
    <scope>NUCLEOTIDE SEQUENCE [LARGE SCALE GENOMIC DNA]</scope>
    <source>
        <strain evidence="2">cv. AL8/78</strain>
    </source>
</reference>
<dbReference type="EnsemblPlants" id="AET7Gv20688900.11">
    <property type="protein sequence ID" value="AET7Gv20688900.11"/>
    <property type="gene ID" value="AET7Gv20688900"/>
</dbReference>
<dbReference type="AlphaFoldDB" id="A0A453RTL3"/>
<feature type="transmembrane region" description="Helical" evidence="1">
    <location>
        <begin position="13"/>
        <end position="38"/>
    </location>
</feature>
<keyword evidence="1" id="KW-0812">Transmembrane</keyword>
<name>A0A453RTL3_AEGTS</name>
<accession>A0A453RTL3</accession>
<reference evidence="3" key="2">
    <citation type="journal article" date="2017" name="Nat. Plants">
        <title>The Aegilops tauschii genome reveals multiple impacts of transposons.</title>
        <authorList>
            <person name="Zhao G."/>
            <person name="Zou C."/>
            <person name="Li K."/>
            <person name="Wang K."/>
            <person name="Li T."/>
            <person name="Gao L."/>
            <person name="Zhang X."/>
            <person name="Wang H."/>
            <person name="Yang Z."/>
            <person name="Liu X."/>
            <person name="Jiang W."/>
            <person name="Mao L."/>
            <person name="Kong X."/>
            <person name="Jiao Y."/>
            <person name="Jia J."/>
        </authorList>
    </citation>
    <scope>NUCLEOTIDE SEQUENCE [LARGE SCALE GENOMIC DNA]</scope>
    <source>
        <strain evidence="3">cv. AL8/78</strain>
    </source>
</reference>
<organism evidence="2 3">
    <name type="scientific">Aegilops tauschii subsp. strangulata</name>
    <name type="common">Goatgrass</name>
    <dbReference type="NCBI Taxonomy" id="200361"/>
    <lineage>
        <taxon>Eukaryota</taxon>
        <taxon>Viridiplantae</taxon>
        <taxon>Streptophyta</taxon>
        <taxon>Embryophyta</taxon>
        <taxon>Tracheophyta</taxon>
        <taxon>Spermatophyta</taxon>
        <taxon>Magnoliopsida</taxon>
        <taxon>Liliopsida</taxon>
        <taxon>Poales</taxon>
        <taxon>Poaceae</taxon>
        <taxon>BOP clade</taxon>
        <taxon>Pooideae</taxon>
        <taxon>Triticodae</taxon>
        <taxon>Triticeae</taxon>
        <taxon>Triticinae</taxon>
        <taxon>Aegilops</taxon>
    </lineage>
</organism>
<reference evidence="2" key="5">
    <citation type="journal article" date="2021" name="G3 (Bethesda)">
        <title>Aegilops tauschii genome assembly Aet v5.0 features greater sequence contiguity and improved annotation.</title>
        <authorList>
            <person name="Wang L."/>
            <person name="Zhu T."/>
            <person name="Rodriguez J.C."/>
            <person name="Deal K.R."/>
            <person name="Dubcovsky J."/>
            <person name="McGuire P.E."/>
            <person name="Lux T."/>
            <person name="Spannagl M."/>
            <person name="Mayer K.F.X."/>
            <person name="Baldrich P."/>
            <person name="Meyers B.C."/>
            <person name="Huo N."/>
            <person name="Gu Y.Q."/>
            <person name="Zhou H."/>
            <person name="Devos K.M."/>
            <person name="Bennetzen J.L."/>
            <person name="Unver T."/>
            <person name="Budak H."/>
            <person name="Gulick P.J."/>
            <person name="Galiba G."/>
            <person name="Kalapos B."/>
            <person name="Nelson D.R."/>
            <person name="Li P."/>
            <person name="You F.M."/>
            <person name="Luo M.C."/>
            <person name="Dvorak J."/>
        </authorList>
    </citation>
    <scope>NUCLEOTIDE SEQUENCE [LARGE SCALE GENOMIC DNA]</scope>
    <source>
        <strain evidence="2">cv. AL8/78</strain>
    </source>
</reference>
<protein>
    <submittedName>
        <fullName evidence="2">Uncharacterized protein</fullName>
    </submittedName>
</protein>
<evidence type="ECO:0000256" key="1">
    <source>
        <dbReference type="SAM" id="Phobius"/>
    </source>
</evidence>
<evidence type="ECO:0000313" key="3">
    <source>
        <dbReference type="Proteomes" id="UP000015105"/>
    </source>
</evidence>
<keyword evidence="1" id="KW-0472">Membrane</keyword>
<dbReference type="Gramene" id="AET7Gv20688900.11">
    <property type="protein sequence ID" value="AET7Gv20688900.11"/>
    <property type="gene ID" value="AET7Gv20688900"/>
</dbReference>
<reference evidence="3" key="1">
    <citation type="journal article" date="2014" name="Science">
        <title>Ancient hybridizations among the ancestral genomes of bread wheat.</title>
        <authorList>
            <consortium name="International Wheat Genome Sequencing Consortium,"/>
            <person name="Marcussen T."/>
            <person name="Sandve S.R."/>
            <person name="Heier L."/>
            <person name="Spannagl M."/>
            <person name="Pfeifer M."/>
            <person name="Jakobsen K.S."/>
            <person name="Wulff B.B."/>
            <person name="Steuernagel B."/>
            <person name="Mayer K.F."/>
            <person name="Olsen O.A."/>
        </authorList>
    </citation>
    <scope>NUCLEOTIDE SEQUENCE [LARGE SCALE GENOMIC DNA]</scope>
    <source>
        <strain evidence="3">cv. AL8/78</strain>
    </source>
</reference>
<keyword evidence="3" id="KW-1185">Reference proteome</keyword>
<dbReference type="Proteomes" id="UP000015105">
    <property type="component" value="Chromosome 7D"/>
</dbReference>
<evidence type="ECO:0000313" key="2">
    <source>
        <dbReference type="EnsemblPlants" id="AET7Gv20688900.11"/>
    </source>
</evidence>
<sequence length="53" mass="5890">LLFSLFSPPCSCVYLPVVLLSCTVQTNLLIWPLIIFALHSTPSVPLCKVYLLL</sequence>
<reference evidence="2" key="4">
    <citation type="submission" date="2019-03" db="UniProtKB">
        <authorList>
            <consortium name="EnsemblPlants"/>
        </authorList>
    </citation>
    <scope>IDENTIFICATION</scope>
</reference>